<sequence length="142" mass="15891">MSELIGYAGERRVSLRISSGKVNVKCYSEQLTAQVIQIMDKGCEIHLVVTSSSEAEIHENKFAKAISSHRNGHVYVLPTGRNDAELSHFAVAGDRAFRFETNHDTAEAYLSFNRPDIARSLVSLHQDYVEICEEHIDLKISA</sequence>
<evidence type="ECO:0000313" key="2">
    <source>
        <dbReference type="Proteomes" id="UP001348149"/>
    </source>
</evidence>
<dbReference type="RefSeq" id="WP_326299551.1">
    <property type="nucleotide sequence ID" value="NZ_JAYLLH010000065.1"/>
</dbReference>
<name>A0ABU6HLW8_9RHOB</name>
<evidence type="ECO:0000313" key="1">
    <source>
        <dbReference type="EMBL" id="MEC3863445.1"/>
    </source>
</evidence>
<proteinExistence type="predicted"/>
<gene>
    <name evidence="1" type="ORF">VK792_19365</name>
</gene>
<protein>
    <submittedName>
        <fullName evidence="1">Uncharacterized protein</fullName>
    </submittedName>
</protein>
<dbReference type="EMBL" id="JAYLLH010000065">
    <property type="protein sequence ID" value="MEC3863445.1"/>
    <property type="molecule type" value="Genomic_DNA"/>
</dbReference>
<keyword evidence="2" id="KW-1185">Reference proteome</keyword>
<comment type="caution">
    <text evidence="1">The sequence shown here is derived from an EMBL/GenBank/DDBJ whole genome shotgun (WGS) entry which is preliminary data.</text>
</comment>
<accession>A0ABU6HLW8</accession>
<reference evidence="1 2" key="1">
    <citation type="submission" date="2024-01" db="EMBL/GenBank/DDBJ databases">
        <title>Mesobacterium rodlantinim sp. nov., isolated from shallow sea hydrothermal systems off Kueishantao Island.</title>
        <authorList>
            <person name="Su Z."/>
            <person name="Tang K."/>
        </authorList>
    </citation>
    <scope>NUCLEOTIDE SEQUENCE [LARGE SCALE GENOMIC DNA]</scope>
    <source>
        <strain evidence="1 2">TK19101</strain>
    </source>
</reference>
<dbReference type="Proteomes" id="UP001348149">
    <property type="component" value="Unassembled WGS sequence"/>
</dbReference>
<organism evidence="1 2">
    <name type="scientific">Mesobacterium hydrothermale</name>
    <dbReference type="NCBI Taxonomy" id="3111907"/>
    <lineage>
        <taxon>Bacteria</taxon>
        <taxon>Pseudomonadati</taxon>
        <taxon>Pseudomonadota</taxon>
        <taxon>Alphaproteobacteria</taxon>
        <taxon>Rhodobacterales</taxon>
        <taxon>Roseobacteraceae</taxon>
        <taxon>Mesobacterium</taxon>
    </lineage>
</organism>